<dbReference type="InParanoid" id="Q23BU6"/>
<proteinExistence type="predicted"/>
<organism evidence="2 3">
    <name type="scientific">Tetrahymena thermophila (strain SB210)</name>
    <dbReference type="NCBI Taxonomy" id="312017"/>
    <lineage>
        <taxon>Eukaryota</taxon>
        <taxon>Sar</taxon>
        <taxon>Alveolata</taxon>
        <taxon>Ciliophora</taxon>
        <taxon>Intramacronucleata</taxon>
        <taxon>Oligohymenophorea</taxon>
        <taxon>Hymenostomatida</taxon>
        <taxon>Tetrahymenina</taxon>
        <taxon>Tetrahymenidae</taxon>
        <taxon>Tetrahymena</taxon>
    </lineage>
</organism>
<reference evidence="3" key="1">
    <citation type="journal article" date="2006" name="PLoS Biol.">
        <title>Macronuclear genome sequence of the ciliate Tetrahymena thermophila, a model eukaryote.</title>
        <authorList>
            <person name="Eisen J.A."/>
            <person name="Coyne R.S."/>
            <person name="Wu M."/>
            <person name="Wu D."/>
            <person name="Thiagarajan M."/>
            <person name="Wortman J.R."/>
            <person name="Badger J.H."/>
            <person name="Ren Q."/>
            <person name="Amedeo P."/>
            <person name="Jones K.M."/>
            <person name="Tallon L.J."/>
            <person name="Delcher A.L."/>
            <person name="Salzberg S.L."/>
            <person name="Silva J.C."/>
            <person name="Haas B.J."/>
            <person name="Majoros W.H."/>
            <person name="Farzad M."/>
            <person name="Carlton J.M."/>
            <person name="Smith R.K. Jr."/>
            <person name="Garg J."/>
            <person name="Pearlman R.E."/>
            <person name="Karrer K.M."/>
            <person name="Sun L."/>
            <person name="Manning G."/>
            <person name="Elde N.C."/>
            <person name="Turkewitz A.P."/>
            <person name="Asai D.J."/>
            <person name="Wilkes D.E."/>
            <person name="Wang Y."/>
            <person name="Cai H."/>
            <person name="Collins K."/>
            <person name="Stewart B.A."/>
            <person name="Lee S.R."/>
            <person name="Wilamowska K."/>
            <person name="Weinberg Z."/>
            <person name="Ruzzo W.L."/>
            <person name="Wloga D."/>
            <person name="Gaertig J."/>
            <person name="Frankel J."/>
            <person name="Tsao C.-C."/>
            <person name="Gorovsky M.A."/>
            <person name="Keeling P.J."/>
            <person name="Waller R.F."/>
            <person name="Patron N.J."/>
            <person name="Cherry J.M."/>
            <person name="Stover N.A."/>
            <person name="Krieger C.J."/>
            <person name="del Toro C."/>
            <person name="Ryder H.F."/>
            <person name="Williamson S.C."/>
            <person name="Barbeau R.A."/>
            <person name="Hamilton E.P."/>
            <person name="Orias E."/>
        </authorList>
    </citation>
    <scope>NUCLEOTIDE SEQUENCE [LARGE SCALE GENOMIC DNA]</scope>
    <source>
        <strain evidence="3">SB210</strain>
    </source>
</reference>
<dbReference type="AlphaFoldDB" id="Q23BU6"/>
<dbReference type="Proteomes" id="UP000009168">
    <property type="component" value="Unassembled WGS sequence"/>
</dbReference>
<gene>
    <name evidence="2" type="ORF">TTHERM_00227360</name>
</gene>
<keyword evidence="3" id="KW-1185">Reference proteome</keyword>
<evidence type="ECO:0000256" key="1">
    <source>
        <dbReference type="SAM" id="Coils"/>
    </source>
</evidence>
<dbReference type="KEGG" id="tet:TTHERM_00227360"/>
<accession>Q23BU6</accession>
<sequence>MLEPLKNFLINVDFSLQEIPNQDEQIGDIYQSYFQTSKFSQNEIQICFTESYRLVKKHIDSLHFTLDSFEQSFQKDFDDYFLKINTFLPNKELTYIFLTQVYQFNVQKLQLQKLIDRYENIELEHFCLKQEYLQILATKLGQSNKLTCILEDQMKQLERFKEQENKFLQDMRKMKSQFESKEFVSKQFELFNSDINRKMDRSNNPVLPNFYINLKIADSLSNMSKVQFSEKFIDQAQDNIQTEMEIINDQNYMLDTIKLLKDVQSTFYIPVSMISNSRNNHQLLIQKILGSQREVATNFFEEKTKKIYEGDLIGFLDKKKVDEDIVILTTPGLDDTPSKQKFEAEINSFQKLRMNIKDFKKKNGDIKGYSKKLKPSEKEQKEDRSQLMTIFQLMKKAIMCFYLICQSKTIFVVLQDNEQDFALYQQIKLICSNFLGAEKQDKEINFIHFYSQISDIKSEKAEFQFQKIKAKFNFKDTSSDFKNEKFMKFEEEEQEDFDSYYRNKLGQNIQFYHLMVFGSFESNYNEQLFEKVKKDIKSTKCKQIVPNQIEQHFKKNVYKILTYFFEFPKEQENDQQENQVFQFKEIQKKVQQQQNEINDDYDFDQLLENQLDWKDLVFYPFSFLTPNPINQQN</sequence>
<name>Q23BU6_TETTS</name>
<evidence type="ECO:0000313" key="2">
    <source>
        <dbReference type="EMBL" id="EAR94022.2"/>
    </source>
</evidence>
<protein>
    <submittedName>
        <fullName evidence="2">Uncharacterized protein</fullName>
    </submittedName>
</protein>
<dbReference type="RefSeq" id="XP_001014267.2">
    <property type="nucleotide sequence ID" value="XM_001014267.3"/>
</dbReference>
<dbReference type="GeneID" id="7831275"/>
<dbReference type="EMBL" id="GG662718">
    <property type="protein sequence ID" value="EAR94022.2"/>
    <property type="molecule type" value="Genomic_DNA"/>
</dbReference>
<dbReference type="HOGENOM" id="CLU_432484_0_0_1"/>
<keyword evidence="1" id="KW-0175">Coiled coil</keyword>
<evidence type="ECO:0000313" key="3">
    <source>
        <dbReference type="Proteomes" id="UP000009168"/>
    </source>
</evidence>
<feature type="coiled-coil region" evidence="1">
    <location>
        <begin position="104"/>
        <end position="177"/>
    </location>
</feature>